<name>A0A672MKB2_SINGR</name>
<dbReference type="Gene3D" id="2.30.29.30">
    <property type="entry name" value="Pleckstrin-homology domain (PH domain)/Phosphotyrosine-binding domain (PTB)"/>
    <property type="match status" value="1"/>
</dbReference>
<dbReference type="InterPro" id="IPR036034">
    <property type="entry name" value="PDZ_sf"/>
</dbReference>
<evidence type="ECO:0000313" key="3">
    <source>
        <dbReference type="Proteomes" id="UP000472262"/>
    </source>
</evidence>
<evidence type="ECO:0000313" key="2">
    <source>
        <dbReference type="Ensembl" id="ENSSGRP00000035845.1"/>
    </source>
</evidence>
<dbReference type="PANTHER" id="PTHR47014">
    <property type="entry name" value="PLECKSTRIN HOMOLOGY DOMAIN-CONTAINING FAMILY S MEMBER 1"/>
    <property type="match status" value="1"/>
</dbReference>
<dbReference type="SMART" id="SM00233">
    <property type="entry name" value="PH"/>
    <property type="match status" value="1"/>
</dbReference>
<dbReference type="AlphaFoldDB" id="A0A672MKB2"/>
<organism evidence="2 3">
    <name type="scientific">Sinocyclocheilus grahami</name>
    <name type="common">Dianchi golden-line fish</name>
    <name type="synonym">Barbus grahami</name>
    <dbReference type="NCBI Taxonomy" id="75366"/>
    <lineage>
        <taxon>Eukaryota</taxon>
        <taxon>Metazoa</taxon>
        <taxon>Chordata</taxon>
        <taxon>Craniata</taxon>
        <taxon>Vertebrata</taxon>
        <taxon>Euteleostomi</taxon>
        <taxon>Actinopterygii</taxon>
        <taxon>Neopterygii</taxon>
        <taxon>Teleostei</taxon>
        <taxon>Ostariophysi</taxon>
        <taxon>Cypriniformes</taxon>
        <taxon>Cyprinidae</taxon>
        <taxon>Cyprininae</taxon>
        <taxon>Sinocyclocheilus</taxon>
    </lineage>
</organism>
<dbReference type="OMA" id="NDSCHEL"/>
<proteinExistence type="predicted"/>
<dbReference type="PROSITE" id="PS50003">
    <property type="entry name" value="PH_DOMAIN"/>
    <property type="match status" value="1"/>
</dbReference>
<reference evidence="2" key="1">
    <citation type="submission" date="2025-08" db="UniProtKB">
        <authorList>
            <consortium name="Ensembl"/>
        </authorList>
    </citation>
    <scope>IDENTIFICATION</scope>
</reference>
<sequence length="223" mass="24960">VEEVCTGFLIKSPPPRQIKNTKSWKKRYFVLSKTNDSCHELKYYKTTESAKPIKSIQASTITMLQVHPEKNPVFEWICKAFKCSPSSVLFMKAENPGDKVPREFFFIGDSSKDVNSWFNALFGAMKSVTGTSEDSLLDCVTKAFNDMKTPQISTESDGQSVSTCGEIEASSLLHKGDQILAVNDMLTDTVEEVQTYLRKLSKSEVKLTIRRLPGTIPLNSEPC</sequence>
<feature type="domain" description="PH" evidence="1">
    <location>
        <begin position="2"/>
        <end position="126"/>
    </location>
</feature>
<dbReference type="SUPFAM" id="SSF50729">
    <property type="entry name" value="PH domain-like"/>
    <property type="match status" value="1"/>
</dbReference>
<dbReference type="InterPro" id="IPR011993">
    <property type="entry name" value="PH-like_dom_sf"/>
</dbReference>
<dbReference type="SUPFAM" id="SSF50156">
    <property type="entry name" value="PDZ domain-like"/>
    <property type="match status" value="1"/>
</dbReference>
<accession>A0A672MKB2</accession>
<dbReference type="InterPro" id="IPR001849">
    <property type="entry name" value="PH_domain"/>
</dbReference>
<dbReference type="Ensembl" id="ENSSGRT00000038478.1">
    <property type="protein sequence ID" value="ENSSGRP00000035845.1"/>
    <property type="gene ID" value="ENSSGRG00000019845.1"/>
</dbReference>
<dbReference type="Proteomes" id="UP000472262">
    <property type="component" value="Unassembled WGS sequence"/>
</dbReference>
<dbReference type="InParanoid" id="A0A672MKB2"/>
<dbReference type="InterPro" id="IPR042986">
    <property type="entry name" value="PLEKHS1"/>
</dbReference>
<keyword evidence="3" id="KW-1185">Reference proteome</keyword>
<reference evidence="2" key="2">
    <citation type="submission" date="2025-09" db="UniProtKB">
        <authorList>
            <consortium name="Ensembl"/>
        </authorList>
    </citation>
    <scope>IDENTIFICATION</scope>
</reference>
<dbReference type="PANTHER" id="PTHR47014:SF1">
    <property type="entry name" value="PLECKSTRIN HOMOLOGY DOMAIN-CONTAINING FAMILY S MEMBER 1"/>
    <property type="match status" value="1"/>
</dbReference>
<dbReference type="FunCoup" id="A0A672MKB2">
    <property type="interactions" value="1038"/>
</dbReference>
<dbReference type="Pfam" id="PF00169">
    <property type="entry name" value="PH"/>
    <property type="match status" value="1"/>
</dbReference>
<evidence type="ECO:0000259" key="1">
    <source>
        <dbReference type="PROSITE" id="PS50003"/>
    </source>
</evidence>
<dbReference type="Gene3D" id="2.30.42.10">
    <property type="match status" value="1"/>
</dbReference>
<protein>
    <submittedName>
        <fullName evidence="2">Pleckstrin homology domain containing, family S member 1</fullName>
    </submittedName>
</protein>